<comment type="caution">
    <text evidence="1">The sequence shown here is derived from an EMBL/GenBank/DDBJ whole genome shotgun (WGS) entry which is preliminary data.</text>
</comment>
<accession>A0ABS8SBS5</accession>
<organism evidence="1 2">
    <name type="scientific">Datura stramonium</name>
    <name type="common">Jimsonweed</name>
    <name type="synonym">Common thornapple</name>
    <dbReference type="NCBI Taxonomy" id="4076"/>
    <lineage>
        <taxon>Eukaryota</taxon>
        <taxon>Viridiplantae</taxon>
        <taxon>Streptophyta</taxon>
        <taxon>Embryophyta</taxon>
        <taxon>Tracheophyta</taxon>
        <taxon>Spermatophyta</taxon>
        <taxon>Magnoliopsida</taxon>
        <taxon>eudicotyledons</taxon>
        <taxon>Gunneridae</taxon>
        <taxon>Pentapetalae</taxon>
        <taxon>asterids</taxon>
        <taxon>lamiids</taxon>
        <taxon>Solanales</taxon>
        <taxon>Solanaceae</taxon>
        <taxon>Solanoideae</taxon>
        <taxon>Datureae</taxon>
        <taxon>Datura</taxon>
    </lineage>
</organism>
<protein>
    <submittedName>
        <fullName evidence="1">Shewanella-like protein phosphatase 2</fullName>
    </submittedName>
</protein>
<proteinExistence type="predicted"/>
<evidence type="ECO:0000313" key="1">
    <source>
        <dbReference type="EMBL" id="MCD7456212.1"/>
    </source>
</evidence>
<name>A0ABS8SBS5_DATST</name>
<dbReference type="EMBL" id="JACEIK010000388">
    <property type="protein sequence ID" value="MCD7456212.1"/>
    <property type="molecule type" value="Genomic_DNA"/>
</dbReference>
<sequence length="110" mass="12779">MNGNHEIMNVDGDFRYVTKEGLQEFKDWAMWYCVGNDMKKLCDGLEKGCAKDLFEGIPFEFRGVNPEVLDGIRTRIAAFLAKWADFGKKWQKSNSCCGWRFCVCAWWTFA</sequence>
<keyword evidence="2" id="KW-1185">Reference proteome</keyword>
<evidence type="ECO:0000313" key="2">
    <source>
        <dbReference type="Proteomes" id="UP000823775"/>
    </source>
</evidence>
<gene>
    <name evidence="1" type="primary">SLP2_2</name>
    <name evidence="1" type="ORF">HAX54_030880</name>
</gene>
<dbReference type="PANTHER" id="PTHR47680">
    <property type="entry name" value="SHEWANELLA-LIKE PROTEIN PHOSPHATASE 2"/>
    <property type="match status" value="1"/>
</dbReference>
<reference evidence="1 2" key="1">
    <citation type="journal article" date="2021" name="BMC Genomics">
        <title>Datura genome reveals duplications of psychoactive alkaloid biosynthetic genes and high mutation rate following tissue culture.</title>
        <authorList>
            <person name="Rajewski A."/>
            <person name="Carter-House D."/>
            <person name="Stajich J."/>
            <person name="Litt A."/>
        </authorList>
    </citation>
    <scope>NUCLEOTIDE SEQUENCE [LARGE SCALE GENOMIC DNA]</scope>
    <source>
        <strain evidence="1">AR-01</strain>
    </source>
</reference>
<dbReference type="Proteomes" id="UP000823775">
    <property type="component" value="Unassembled WGS sequence"/>
</dbReference>
<dbReference type="PANTHER" id="PTHR47680:SF2">
    <property type="entry name" value="SHEWANELLA-LIKE PROTEIN PHOSPHATASE 2"/>
    <property type="match status" value="1"/>
</dbReference>